<evidence type="ECO:0000313" key="1">
    <source>
        <dbReference type="EMBL" id="OTP18882.1"/>
    </source>
</evidence>
<dbReference type="InterPro" id="IPR012349">
    <property type="entry name" value="Split_barrel_FMN-bd"/>
</dbReference>
<name>A0A242KCK3_9ENTE</name>
<dbReference type="Proteomes" id="UP000195141">
    <property type="component" value="Chromosome"/>
</dbReference>
<dbReference type="AlphaFoldDB" id="A0A242KCK3"/>
<dbReference type="EMBL" id="NGMM01000001">
    <property type="protein sequence ID" value="OTP18882.1"/>
    <property type="molecule type" value="Genomic_DNA"/>
</dbReference>
<sequence length="136" mass="15443">MIEEIRKLIESSSSFLLSTIDRNGFPNTIVVSKPIARLDFYTLKFYVDGDGGTVKNIKQDSKGNVCCYNEAEHQSLLLKGVFSIHPIDGYTVIEDRLNDYQKLLDHKNPVIVSFDVYTAKVHQNGVTDFEQIEDNL</sequence>
<dbReference type="SUPFAM" id="SSF50475">
    <property type="entry name" value="FMN-binding split barrel"/>
    <property type="match status" value="1"/>
</dbReference>
<reference evidence="2" key="3">
    <citation type="submission" date="2024-03" db="EMBL/GenBank/DDBJ databases">
        <title>The Genome Sequence of Enterococcus sp. DIV0242b.</title>
        <authorList>
            <consortium name="The Broad Institute Genomics Platform"/>
            <consortium name="The Broad Institute Microbial Omics Core"/>
            <consortium name="The Broad Institute Genomic Center for Infectious Diseases"/>
            <person name="Earl A."/>
            <person name="Manson A."/>
            <person name="Gilmore M."/>
            <person name="Schwartman J."/>
            <person name="Shea T."/>
            <person name="Abouelleil A."/>
            <person name="Cao P."/>
            <person name="Chapman S."/>
            <person name="Cusick C."/>
            <person name="Young S."/>
            <person name="Neafsey D."/>
            <person name="Nusbaum C."/>
            <person name="Birren B."/>
        </authorList>
    </citation>
    <scope>NUCLEOTIDE SEQUENCE</scope>
    <source>
        <strain evidence="2">9E7_DIV0242</strain>
    </source>
</reference>
<dbReference type="Gene3D" id="2.30.110.10">
    <property type="entry name" value="Electron Transport, Fmn-binding Protein, Chain A"/>
    <property type="match status" value="1"/>
</dbReference>
<gene>
    <name evidence="2" type="ORF">A5888_000664</name>
    <name evidence="1" type="ORF">A5888_000696</name>
</gene>
<proteinExistence type="predicted"/>
<organism evidence="1">
    <name type="scientific">Candidatus Enterococcus clewellii</name>
    <dbReference type="NCBI Taxonomy" id="1834193"/>
    <lineage>
        <taxon>Bacteria</taxon>
        <taxon>Bacillati</taxon>
        <taxon>Bacillota</taxon>
        <taxon>Bacilli</taxon>
        <taxon>Lactobacillales</taxon>
        <taxon>Enterococcaceae</taxon>
        <taxon>Enterococcus</taxon>
    </lineage>
</organism>
<protein>
    <submittedName>
        <fullName evidence="1">Uncharacterized protein</fullName>
    </submittedName>
</protein>
<evidence type="ECO:0000313" key="3">
    <source>
        <dbReference type="Proteomes" id="UP000195141"/>
    </source>
</evidence>
<reference evidence="1" key="1">
    <citation type="submission" date="2017-05" db="EMBL/GenBank/DDBJ databases">
        <title>The Genome Sequence of Enterococcus sp. 9E7_DIV0242.</title>
        <authorList>
            <consortium name="The Broad Institute Genomics Platform"/>
            <consortium name="The Broad Institute Genomic Center for Infectious Diseases"/>
            <person name="Earl A."/>
            <person name="Manson A."/>
            <person name="Schwartman J."/>
            <person name="Gilmore M."/>
            <person name="Abouelleil A."/>
            <person name="Cao P."/>
            <person name="Chapman S."/>
            <person name="Cusick C."/>
            <person name="Shea T."/>
            <person name="Young S."/>
            <person name="Neafsey D."/>
            <person name="Nusbaum C."/>
            <person name="Birren B."/>
        </authorList>
    </citation>
    <scope>NUCLEOTIDE SEQUENCE [LARGE SCALE GENOMIC DNA]</scope>
    <source>
        <strain evidence="1">9E7_DIV0242</strain>
    </source>
</reference>
<evidence type="ECO:0000313" key="2">
    <source>
        <dbReference type="EMBL" id="WYJ88945.1"/>
    </source>
</evidence>
<keyword evidence="3" id="KW-1185">Reference proteome</keyword>
<reference evidence="2" key="2">
    <citation type="submission" date="2017-05" db="EMBL/GenBank/DDBJ databases">
        <authorList>
            <consortium name="The Broad Institute Genomics Platform"/>
            <consortium name="The Broad Institute Genomic Center for Infectious Diseases"/>
            <person name="Earl A."/>
            <person name="Manson A."/>
            <person name="Schwartman J."/>
            <person name="Gilmore M."/>
            <person name="Abouelleil A."/>
            <person name="Cao P."/>
            <person name="Chapman S."/>
            <person name="Cusick C."/>
            <person name="Shea T."/>
            <person name="Young S."/>
            <person name="Neafsey D."/>
            <person name="Nusbaum C."/>
            <person name="Birren B."/>
        </authorList>
    </citation>
    <scope>NUCLEOTIDE SEQUENCE</scope>
    <source>
        <strain evidence="2">9E7_DIV0242</strain>
    </source>
</reference>
<dbReference type="EMBL" id="CP147247">
    <property type="protein sequence ID" value="WYJ88945.1"/>
    <property type="molecule type" value="Genomic_DNA"/>
</dbReference>
<accession>A0A242KCK3</accession>
<dbReference type="RefSeq" id="WP_170924691.1">
    <property type="nucleotide sequence ID" value="NZ_CP147247.1"/>
</dbReference>